<feature type="region of interest" description="Disordered" evidence="13">
    <location>
        <begin position="808"/>
        <end position="848"/>
    </location>
</feature>
<proteinExistence type="inferred from homology"/>
<dbReference type="GO" id="GO:0070407">
    <property type="term" value="P:oxidation-dependent protein catabolic process"/>
    <property type="evidence" value="ECO:0007669"/>
    <property type="project" value="UniProtKB-UniRule"/>
</dbReference>
<dbReference type="Gene3D" id="3.40.50.300">
    <property type="entry name" value="P-loop containing nucleotide triphosphate hydrolases"/>
    <property type="match status" value="1"/>
</dbReference>
<dbReference type="Proteomes" id="UP000297245">
    <property type="component" value="Unassembled WGS sequence"/>
</dbReference>
<dbReference type="OrthoDB" id="2411602at2759"/>
<name>A0A4S8M213_DENBC</name>
<dbReference type="Gene3D" id="3.30.230.10">
    <property type="match status" value="1"/>
</dbReference>
<evidence type="ECO:0000259" key="15">
    <source>
        <dbReference type="PROSITE" id="PS51786"/>
    </source>
</evidence>
<dbReference type="Pfam" id="PF00004">
    <property type="entry name" value="AAA"/>
    <property type="match status" value="1"/>
</dbReference>
<dbReference type="InterPro" id="IPR020568">
    <property type="entry name" value="Ribosomal_Su5_D2-typ_SF"/>
</dbReference>
<dbReference type="InterPro" id="IPR027417">
    <property type="entry name" value="P-loop_NTPase"/>
</dbReference>
<dbReference type="InterPro" id="IPR046336">
    <property type="entry name" value="Lon_prtase_N_sf"/>
</dbReference>
<dbReference type="InterPro" id="IPR014721">
    <property type="entry name" value="Ribsml_uS5_D2-typ_fold_subgr"/>
</dbReference>
<dbReference type="Gene3D" id="2.30.130.40">
    <property type="entry name" value="LON domain-like"/>
    <property type="match status" value="1"/>
</dbReference>
<dbReference type="FunFam" id="3.30.230.10:FF:000019">
    <property type="entry name" value="Lon protease homolog 2, peroxisomal"/>
    <property type="match status" value="1"/>
</dbReference>
<feature type="domain" description="Lon proteolytic" evidence="15">
    <location>
        <begin position="998"/>
        <end position="1185"/>
    </location>
</feature>
<comment type="subunit">
    <text evidence="11">Homohexamer or homoheptamer. Organized in a ring with a central cavity.</text>
</comment>
<dbReference type="GO" id="GO:0016887">
    <property type="term" value="F:ATP hydrolysis activity"/>
    <property type="evidence" value="ECO:0007669"/>
    <property type="project" value="UniProtKB-UniRule"/>
</dbReference>
<gene>
    <name evidence="11" type="primary">PIM1</name>
    <name evidence="17" type="ORF">K435DRAFT_859281</name>
</gene>
<dbReference type="PRINTS" id="PR00830">
    <property type="entry name" value="ENDOLAPTASE"/>
</dbReference>
<feature type="region of interest" description="Disordered" evidence="13">
    <location>
        <begin position="898"/>
        <end position="962"/>
    </location>
</feature>
<dbReference type="PROSITE" id="PS50800">
    <property type="entry name" value="SAP"/>
    <property type="match status" value="1"/>
</dbReference>
<feature type="region of interest" description="Disordered" evidence="13">
    <location>
        <begin position="99"/>
        <end position="176"/>
    </location>
</feature>
<dbReference type="GO" id="GO:0004252">
    <property type="term" value="F:serine-type endopeptidase activity"/>
    <property type="evidence" value="ECO:0007669"/>
    <property type="project" value="UniProtKB-UniRule"/>
</dbReference>
<dbReference type="GO" id="GO:0006515">
    <property type="term" value="P:protein quality control for misfolded or incompletely synthesized proteins"/>
    <property type="evidence" value="ECO:0007669"/>
    <property type="project" value="UniProtKB-UniRule"/>
</dbReference>
<evidence type="ECO:0000256" key="13">
    <source>
        <dbReference type="SAM" id="MobiDB-lite"/>
    </source>
</evidence>
<feature type="compositionally biased region" description="Low complexity" evidence="13">
    <location>
        <begin position="131"/>
        <end position="168"/>
    </location>
</feature>
<accession>A0A4S8M213</accession>
<dbReference type="GO" id="GO:0051131">
    <property type="term" value="P:chaperone-mediated protein complex assembly"/>
    <property type="evidence" value="ECO:0007669"/>
    <property type="project" value="UniProtKB-UniRule"/>
</dbReference>
<evidence type="ECO:0000256" key="6">
    <source>
        <dbReference type="ARBA" id="ARBA00022840"/>
    </source>
</evidence>
<dbReference type="GO" id="GO:0043565">
    <property type="term" value="F:sequence-specific DNA binding"/>
    <property type="evidence" value="ECO:0007669"/>
    <property type="project" value="UniProtKB-UniRule"/>
</dbReference>
<keyword evidence="9 11" id="KW-0496">Mitochondrion</keyword>
<evidence type="ECO:0000256" key="3">
    <source>
        <dbReference type="ARBA" id="ARBA00022741"/>
    </source>
</evidence>
<dbReference type="EMBL" id="ML179194">
    <property type="protein sequence ID" value="THU95698.1"/>
    <property type="molecule type" value="Genomic_DNA"/>
</dbReference>
<dbReference type="PANTHER" id="PTHR43718">
    <property type="entry name" value="LON PROTEASE"/>
    <property type="match status" value="1"/>
</dbReference>
<dbReference type="GO" id="GO:0005524">
    <property type="term" value="F:ATP binding"/>
    <property type="evidence" value="ECO:0007669"/>
    <property type="project" value="UniProtKB-UniRule"/>
</dbReference>
<dbReference type="InterPro" id="IPR003593">
    <property type="entry name" value="AAA+_ATPase"/>
</dbReference>
<feature type="compositionally biased region" description="Low complexity" evidence="13">
    <location>
        <begin position="831"/>
        <end position="848"/>
    </location>
</feature>
<dbReference type="NCBIfam" id="TIGR00763">
    <property type="entry name" value="lon"/>
    <property type="match status" value="1"/>
</dbReference>
<dbReference type="GO" id="GO:0004176">
    <property type="term" value="F:ATP-dependent peptidase activity"/>
    <property type="evidence" value="ECO:0007669"/>
    <property type="project" value="UniProtKB-UniRule"/>
</dbReference>
<dbReference type="InterPro" id="IPR054594">
    <property type="entry name" value="Lon_lid"/>
</dbReference>
<evidence type="ECO:0000256" key="8">
    <source>
        <dbReference type="ARBA" id="ARBA00023125"/>
    </source>
</evidence>
<evidence type="ECO:0000256" key="12">
    <source>
        <dbReference type="PROSITE-ProRule" id="PRU01122"/>
    </source>
</evidence>
<evidence type="ECO:0000256" key="1">
    <source>
        <dbReference type="ARBA" id="ARBA00004305"/>
    </source>
</evidence>
<dbReference type="InterPro" id="IPR015947">
    <property type="entry name" value="PUA-like_sf"/>
</dbReference>
<dbReference type="InterPro" id="IPR003959">
    <property type="entry name" value="ATPase_AAA_core"/>
</dbReference>
<dbReference type="FunFam" id="1.20.5.5270:FF:000001">
    <property type="entry name" value="Lon protease homolog, mitochondrial"/>
    <property type="match status" value="1"/>
</dbReference>
<dbReference type="Gene3D" id="1.20.58.1480">
    <property type="match status" value="1"/>
</dbReference>
<comment type="catalytic activity">
    <reaction evidence="10 11">
        <text>Hydrolysis of proteins in presence of ATP.</text>
        <dbReference type="EC" id="3.4.21.53"/>
    </reaction>
</comment>
<evidence type="ECO:0000256" key="5">
    <source>
        <dbReference type="ARBA" id="ARBA00022825"/>
    </source>
</evidence>
<evidence type="ECO:0000256" key="10">
    <source>
        <dbReference type="ARBA" id="ARBA00050665"/>
    </source>
</evidence>
<keyword evidence="4 11" id="KW-0378">Hydrolase</keyword>
<dbReference type="InterPro" id="IPR008269">
    <property type="entry name" value="Lon_proteolytic"/>
</dbReference>
<dbReference type="AlphaFoldDB" id="A0A4S8M213"/>
<dbReference type="InterPro" id="IPR004815">
    <property type="entry name" value="Lon_bac/euk-typ"/>
</dbReference>
<dbReference type="Pfam" id="PF02190">
    <property type="entry name" value="LON_substr_bdg"/>
    <property type="match status" value="1"/>
</dbReference>
<sequence length="1195" mass="128090">MNRRTLSSSATTLTNLSSSSSTTCTRRRTLLSSLSSLSASLSSPAPTITSFALASRRYRTQCSSLSAQRHPLHPRTFSQSFSAEARTSAVLGYPRWINSRTRASDGNDKGSGEGEENNKGASSGEGEDESPPSSSSSSGSSSSPPSSSSSSTPPSSGSSGSSSGSSGSNNNTIAKPSVPEVYPQVLALPIARRPLFPGFYKAVVIRNPHVVAAIKEMMKRGQPYIGAFLLKDDKEDADVITDLNKVYDVGVFAQITSVFSANTSTGSTSSGDAAATGAAPDKEKEEGLTAVLYPHRRIKITELVKAGGVFDPSEVKVEDVDSEASLPTPPSSPTLEHAEKSESLESQEPAEVVPHAPGPIQTSFLHSYPVSIVNVVNLQSIPAPKDQQQSQHVRAFMSEIISVFKDIAQLNPLFRDQITNFSINQVASNVFDEPDKLADFAAAVSSSSGETHELQDVLEALSIPDRLRKSLLVLKKELINAQLQNKLSRDVDSKIAKKQKEYYLMEQLKGIKKELGLDGDGGREKLIQRFRERVDGNPEEGIPGLKMPDQVRKVFEEELNKLAALEPSQSEANVTRNYLEWLSTLPWGVHSPENFSITHARTVLDEDHYGLEDVKSRILEFMAVGKLRGTVEGKIILLVGPPGVGKTSVGKSVARALKREFFRFSVGGLTDVAEIKGHRRTYVGALPGKPIQALRRVGVSNPLILIDEIDKIGRGHNGDPSSALLEMLDPEQNDSFLDHYMDVPINLSHILFVCTANNLSTIPAPLLDRMEVLEVSGYVSEEKAEIARRFLGPQAKRSAGLGGADVAAVEDGEGKGSKGSSGEAKETKGLDTTQTAVATTGAPATGDAGADVVLTNEAIDVLIKYYCRESGVRNLKKSIDKIYRKAALKIVQDLGEEVFPEPDEPKKDDENAATRVENDSTTPGSNDPSTVTSSTASSSSPSSVQDSESSSTKKKTVTTITRKPMRIPSSVHIKITPENLKDYVGPPIYQKDRMYAKEPPAGVSTGLGYLGNGSGAVMPVEAMSMPGKGSLTLTGKLGEVIRESAQISLSYVKAHAYELGITKSPTEGFLEGKDIHVHMPEGSVGKEGPSAGTAILTAFVSLFTGRRVNGDIAMTGEISLVGQVLPVGGLKEKILAAHRAQIKTIIAPAANKADIEENVPESVKEGIKFVYVEDVKEVLEEVFGEGVLRKEETEN</sequence>
<dbReference type="InterPro" id="IPR027065">
    <property type="entry name" value="Lon_Prtase"/>
</dbReference>
<dbReference type="Pfam" id="PF22667">
    <property type="entry name" value="Lon_lid"/>
    <property type="match status" value="1"/>
</dbReference>
<dbReference type="GO" id="GO:0007005">
    <property type="term" value="P:mitochondrion organization"/>
    <property type="evidence" value="ECO:0007669"/>
    <property type="project" value="TreeGrafter"/>
</dbReference>
<dbReference type="SMART" id="SM00464">
    <property type="entry name" value="LON"/>
    <property type="match status" value="1"/>
</dbReference>
<dbReference type="SUPFAM" id="SSF88697">
    <property type="entry name" value="PUA domain-like"/>
    <property type="match status" value="1"/>
</dbReference>
<evidence type="ECO:0000259" key="16">
    <source>
        <dbReference type="PROSITE" id="PS51787"/>
    </source>
</evidence>
<keyword evidence="2 11" id="KW-0645">Protease</keyword>
<dbReference type="FunFam" id="2.30.130.40:FF:000010">
    <property type="entry name" value="Lon protease homolog, mitochondrial"/>
    <property type="match status" value="1"/>
</dbReference>
<dbReference type="InterPro" id="IPR003034">
    <property type="entry name" value="SAP_dom"/>
</dbReference>
<comment type="similarity">
    <text evidence="11 12">Belongs to the peptidase S16 family.</text>
</comment>
<dbReference type="InterPro" id="IPR027503">
    <property type="entry name" value="Lonm_euk"/>
</dbReference>
<dbReference type="GO" id="GO:0005759">
    <property type="term" value="C:mitochondrial matrix"/>
    <property type="evidence" value="ECO:0007669"/>
    <property type="project" value="UniProtKB-SubCell"/>
</dbReference>
<feature type="compositionally biased region" description="Polar residues" evidence="13">
    <location>
        <begin position="919"/>
        <end position="928"/>
    </location>
</feature>
<evidence type="ECO:0000256" key="2">
    <source>
        <dbReference type="ARBA" id="ARBA00022670"/>
    </source>
</evidence>
<dbReference type="GO" id="GO:0034599">
    <property type="term" value="P:cellular response to oxidative stress"/>
    <property type="evidence" value="ECO:0007669"/>
    <property type="project" value="UniProtKB-UniRule"/>
</dbReference>
<feature type="domain" description="Lon N-terminal" evidence="16">
    <location>
        <begin position="185"/>
        <end position="478"/>
    </location>
</feature>
<feature type="compositionally biased region" description="Basic and acidic residues" evidence="13">
    <location>
        <begin position="102"/>
        <end position="118"/>
    </location>
</feature>
<dbReference type="CDD" id="cd19500">
    <property type="entry name" value="RecA-like_Lon"/>
    <property type="match status" value="1"/>
</dbReference>
<keyword evidence="8 11" id="KW-0238">DNA-binding</keyword>
<dbReference type="PANTHER" id="PTHR43718:SF2">
    <property type="entry name" value="LON PROTEASE HOMOLOG, MITOCHONDRIAL"/>
    <property type="match status" value="1"/>
</dbReference>
<evidence type="ECO:0000256" key="4">
    <source>
        <dbReference type="ARBA" id="ARBA00022801"/>
    </source>
</evidence>
<evidence type="ECO:0000256" key="9">
    <source>
        <dbReference type="ARBA" id="ARBA00023128"/>
    </source>
</evidence>
<evidence type="ECO:0000313" key="17">
    <source>
        <dbReference type="EMBL" id="THU95698.1"/>
    </source>
</evidence>
<feature type="compositionally biased region" description="Low complexity" evidence="13">
    <location>
        <begin position="262"/>
        <end position="279"/>
    </location>
</feature>
<keyword evidence="5 11" id="KW-0720">Serine protease</keyword>
<dbReference type="FunFam" id="3.40.50.300:FF:000021">
    <property type="entry name" value="Lon protease homolog"/>
    <property type="match status" value="1"/>
</dbReference>
<dbReference type="EC" id="3.4.21.53" evidence="11"/>
<feature type="active site" evidence="11 12">
    <location>
        <position position="1133"/>
    </location>
</feature>
<dbReference type="Gene3D" id="1.20.5.5270">
    <property type="match status" value="1"/>
</dbReference>
<evidence type="ECO:0000313" key="18">
    <source>
        <dbReference type="Proteomes" id="UP000297245"/>
    </source>
</evidence>
<dbReference type="InterPro" id="IPR003111">
    <property type="entry name" value="Lon_prtase_N"/>
</dbReference>
<keyword evidence="3 11" id="KW-0547">Nucleotide-binding</keyword>
<feature type="region of interest" description="Disordered" evidence="13">
    <location>
        <begin position="262"/>
        <end position="288"/>
    </location>
</feature>
<organism evidence="17 18">
    <name type="scientific">Dendrothele bispora (strain CBS 962.96)</name>
    <dbReference type="NCBI Taxonomy" id="1314807"/>
    <lineage>
        <taxon>Eukaryota</taxon>
        <taxon>Fungi</taxon>
        <taxon>Dikarya</taxon>
        <taxon>Basidiomycota</taxon>
        <taxon>Agaricomycotina</taxon>
        <taxon>Agaricomycetes</taxon>
        <taxon>Agaricomycetidae</taxon>
        <taxon>Agaricales</taxon>
        <taxon>Agaricales incertae sedis</taxon>
        <taxon>Dendrothele</taxon>
    </lineage>
</organism>
<comment type="function">
    <text evidence="11">ATP-dependent serine protease that mediates the selective degradation of misfolded, unassembled or oxidatively damaged polypeptides as well as certain short-lived regulatory proteins in the mitochondrial matrix. May also have a chaperone function in the assembly of inner membrane protein complexes. Participates in the regulation of mitochondrial gene expression and in the maintenance of the integrity of the mitochondrial genome. Binds to mitochondrial DNA in a site-specific manner.</text>
</comment>
<dbReference type="Pfam" id="PF05362">
    <property type="entry name" value="Lon_C"/>
    <property type="match status" value="1"/>
</dbReference>
<dbReference type="SUPFAM" id="SSF54211">
    <property type="entry name" value="Ribosomal protein S5 domain 2-like"/>
    <property type="match status" value="1"/>
</dbReference>
<dbReference type="PROSITE" id="PS51786">
    <property type="entry name" value="LON_PROTEOLYTIC"/>
    <property type="match status" value="1"/>
</dbReference>
<protein>
    <recommendedName>
        <fullName evidence="11">Lon protease homolog, mitochondrial</fullName>
        <ecNumber evidence="11">3.4.21.53</ecNumber>
    </recommendedName>
</protein>
<feature type="region of interest" description="Disordered" evidence="13">
    <location>
        <begin position="1"/>
        <end position="20"/>
    </location>
</feature>
<dbReference type="GO" id="GO:0003697">
    <property type="term" value="F:single-stranded DNA binding"/>
    <property type="evidence" value="ECO:0007669"/>
    <property type="project" value="TreeGrafter"/>
</dbReference>
<evidence type="ECO:0000256" key="11">
    <source>
        <dbReference type="HAMAP-Rule" id="MF_03120"/>
    </source>
</evidence>
<keyword evidence="6 11" id="KW-0067">ATP-binding</keyword>
<evidence type="ECO:0000256" key="7">
    <source>
        <dbReference type="ARBA" id="ARBA00022946"/>
    </source>
</evidence>
<reference evidence="17 18" key="1">
    <citation type="journal article" date="2019" name="Nat. Ecol. Evol.">
        <title>Megaphylogeny resolves global patterns of mushroom evolution.</title>
        <authorList>
            <person name="Varga T."/>
            <person name="Krizsan K."/>
            <person name="Foldi C."/>
            <person name="Dima B."/>
            <person name="Sanchez-Garcia M."/>
            <person name="Sanchez-Ramirez S."/>
            <person name="Szollosi G.J."/>
            <person name="Szarkandi J.G."/>
            <person name="Papp V."/>
            <person name="Albert L."/>
            <person name="Andreopoulos W."/>
            <person name="Angelini C."/>
            <person name="Antonin V."/>
            <person name="Barry K.W."/>
            <person name="Bougher N.L."/>
            <person name="Buchanan P."/>
            <person name="Buyck B."/>
            <person name="Bense V."/>
            <person name="Catcheside P."/>
            <person name="Chovatia M."/>
            <person name="Cooper J."/>
            <person name="Damon W."/>
            <person name="Desjardin D."/>
            <person name="Finy P."/>
            <person name="Geml J."/>
            <person name="Haridas S."/>
            <person name="Hughes K."/>
            <person name="Justo A."/>
            <person name="Karasinski D."/>
            <person name="Kautmanova I."/>
            <person name="Kiss B."/>
            <person name="Kocsube S."/>
            <person name="Kotiranta H."/>
            <person name="LaButti K.M."/>
            <person name="Lechner B.E."/>
            <person name="Liimatainen K."/>
            <person name="Lipzen A."/>
            <person name="Lukacs Z."/>
            <person name="Mihaltcheva S."/>
            <person name="Morgado L.N."/>
            <person name="Niskanen T."/>
            <person name="Noordeloos M.E."/>
            <person name="Ohm R.A."/>
            <person name="Ortiz-Santana B."/>
            <person name="Ovrebo C."/>
            <person name="Racz N."/>
            <person name="Riley R."/>
            <person name="Savchenko A."/>
            <person name="Shiryaev A."/>
            <person name="Soop K."/>
            <person name="Spirin V."/>
            <person name="Szebenyi C."/>
            <person name="Tomsovsky M."/>
            <person name="Tulloss R.E."/>
            <person name="Uehling J."/>
            <person name="Grigoriev I.V."/>
            <person name="Vagvolgyi C."/>
            <person name="Papp T."/>
            <person name="Martin F.M."/>
            <person name="Miettinen O."/>
            <person name="Hibbett D.S."/>
            <person name="Nagy L.G."/>
        </authorList>
    </citation>
    <scope>NUCLEOTIDE SEQUENCE [LARGE SCALE GENOMIC DNA]</scope>
    <source>
        <strain evidence="17 18">CBS 962.96</strain>
    </source>
</reference>
<dbReference type="Gene3D" id="1.10.8.60">
    <property type="match status" value="1"/>
</dbReference>
<keyword evidence="7" id="KW-0809">Transit peptide</keyword>
<keyword evidence="18" id="KW-1185">Reference proteome</keyword>
<feature type="region of interest" description="Disordered" evidence="13">
    <location>
        <begin position="317"/>
        <end position="349"/>
    </location>
</feature>
<dbReference type="PROSITE" id="PS51787">
    <property type="entry name" value="LON_N"/>
    <property type="match status" value="1"/>
</dbReference>
<evidence type="ECO:0000259" key="14">
    <source>
        <dbReference type="PROSITE" id="PS50800"/>
    </source>
</evidence>
<dbReference type="SUPFAM" id="SSF52540">
    <property type="entry name" value="P-loop containing nucleoside triphosphate hydrolases"/>
    <property type="match status" value="1"/>
</dbReference>
<comment type="subcellular location">
    <subcellularLocation>
        <location evidence="1 11">Mitochondrion matrix</location>
    </subcellularLocation>
</comment>
<feature type="compositionally biased region" description="Basic and acidic residues" evidence="13">
    <location>
        <begin position="903"/>
        <end position="918"/>
    </location>
</feature>
<feature type="binding site" evidence="11">
    <location>
        <begin position="640"/>
        <end position="647"/>
    </location>
    <ligand>
        <name>ATP</name>
        <dbReference type="ChEBI" id="CHEBI:30616"/>
    </ligand>
</feature>
<dbReference type="HAMAP" id="MF_03120">
    <property type="entry name" value="lonm_euk"/>
    <property type="match status" value="1"/>
</dbReference>
<feature type="compositionally biased region" description="Low complexity" evidence="13">
    <location>
        <begin position="929"/>
        <end position="950"/>
    </location>
</feature>
<dbReference type="SMART" id="SM00382">
    <property type="entry name" value="AAA"/>
    <property type="match status" value="1"/>
</dbReference>
<feature type="domain" description="SAP" evidence="14">
    <location>
        <begin position="500"/>
        <end position="534"/>
    </location>
</feature>
<feature type="active site" evidence="11 12">
    <location>
        <position position="1090"/>
    </location>
</feature>